<protein>
    <submittedName>
        <fullName evidence="2">Uncharacterized protein</fullName>
    </submittedName>
</protein>
<proteinExistence type="predicted"/>
<feature type="non-terminal residue" evidence="2">
    <location>
        <position position="1"/>
    </location>
</feature>
<sequence>LCPRPQQGQRVDDRLWEDHSSARRVGTPTHRPVD</sequence>
<reference evidence="2" key="1">
    <citation type="submission" date="2016-05" db="EMBL/GenBank/DDBJ databases">
        <authorList>
            <person name="Lavstsen T."/>
            <person name="Jespersen J.S."/>
        </authorList>
    </citation>
    <scope>NUCLEOTIDE SEQUENCE</scope>
    <source>
        <tissue evidence="2">Brain</tissue>
    </source>
</reference>
<reference evidence="2" key="2">
    <citation type="submission" date="2016-06" db="EMBL/GenBank/DDBJ databases">
        <title>The genome of a short-lived fish provides insights into sex chromosome evolution and the genetic control of aging.</title>
        <authorList>
            <person name="Reichwald K."/>
            <person name="Felder M."/>
            <person name="Petzold A."/>
            <person name="Koch P."/>
            <person name="Groth M."/>
            <person name="Platzer M."/>
        </authorList>
    </citation>
    <scope>NUCLEOTIDE SEQUENCE</scope>
    <source>
        <tissue evidence="2">Brain</tissue>
    </source>
</reference>
<feature type="region of interest" description="Disordered" evidence="1">
    <location>
        <begin position="1"/>
        <end position="34"/>
    </location>
</feature>
<evidence type="ECO:0000313" key="2">
    <source>
        <dbReference type="EMBL" id="SBP40456.1"/>
    </source>
</evidence>
<feature type="compositionally biased region" description="Basic and acidic residues" evidence="1">
    <location>
        <begin position="10"/>
        <end position="21"/>
    </location>
</feature>
<gene>
    <name evidence="2" type="primary">FP103005.1</name>
</gene>
<dbReference type="AlphaFoldDB" id="A0A1A7ZDS1"/>
<evidence type="ECO:0000256" key="1">
    <source>
        <dbReference type="SAM" id="MobiDB-lite"/>
    </source>
</evidence>
<accession>A0A1A7ZDS1</accession>
<organism evidence="2">
    <name type="scientific">Nothobranchius furzeri</name>
    <name type="common">Turquoise killifish</name>
    <dbReference type="NCBI Taxonomy" id="105023"/>
    <lineage>
        <taxon>Eukaryota</taxon>
        <taxon>Metazoa</taxon>
        <taxon>Chordata</taxon>
        <taxon>Craniata</taxon>
        <taxon>Vertebrata</taxon>
        <taxon>Euteleostomi</taxon>
        <taxon>Actinopterygii</taxon>
        <taxon>Neopterygii</taxon>
        <taxon>Teleostei</taxon>
        <taxon>Neoteleostei</taxon>
        <taxon>Acanthomorphata</taxon>
        <taxon>Ovalentaria</taxon>
        <taxon>Atherinomorphae</taxon>
        <taxon>Cyprinodontiformes</taxon>
        <taxon>Nothobranchiidae</taxon>
        <taxon>Nothobranchius</taxon>
    </lineage>
</organism>
<name>A0A1A7ZDS1_NOTFU</name>
<dbReference type="EMBL" id="HADY01001971">
    <property type="protein sequence ID" value="SBP40456.1"/>
    <property type="molecule type" value="Transcribed_RNA"/>
</dbReference>